<dbReference type="EMBL" id="SRMQ01000001">
    <property type="protein sequence ID" value="TGJ77886.1"/>
    <property type="molecule type" value="Genomic_DNA"/>
</dbReference>
<dbReference type="RefSeq" id="WP_135656953.1">
    <property type="nucleotide sequence ID" value="NZ_JAJUFJ010000001.1"/>
</dbReference>
<evidence type="ECO:0000256" key="1">
    <source>
        <dbReference type="ARBA" id="ARBA00004117"/>
    </source>
</evidence>
<comment type="similarity">
    <text evidence="2 4">Belongs to the FliE family.</text>
</comment>
<keyword evidence="6" id="KW-0282">Flagellum</keyword>
<dbReference type="HAMAP" id="MF_00724">
    <property type="entry name" value="FliE"/>
    <property type="match status" value="1"/>
</dbReference>
<dbReference type="AlphaFoldDB" id="A0A4Z0YJR0"/>
<keyword evidence="6" id="KW-0966">Cell projection</keyword>
<accession>A0A4Z0YJR0</accession>
<dbReference type="GO" id="GO:0009425">
    <property type="term" value="C:bacterial-type flagellum basal body"/>
    <property type="evidence" value="ECO:0007669"/>
    <property type="project" value="UniProtKB-SubCell"/>
</dbReference>
<dbReference type="PANTHER" id="PTHR34653">
    <property type="match status" value="1"/>
</dbReference>
<keyword evidence="6" id="KW-0969">Cilium</keyword>
<keyword evidence="7" id="KW-1185">Reference proteome</keyword>
<dbReference type="GO" id="GO:0071973">
    <property type="term" value="P:bacterial-type flagellum-dependent cell motility"/>
    <property type="evidence" value="ECO:0007669"/>
    <property type="project" value="InterPro"/>
</dbReference>
<dbReference type="NCBIfam" id="TIGR00205">
    <property type="entry name" value="fliE"/>
    <property type="match status" value="1"/>
</dbReference>
<dbReference type="GO" id="GO:0005198">
    <property type="term" value="F:structural molecule activity"/>
    <property type="evidence" value="ECO:0007669"/>
    <property type="project" value="UniProtKB-UniRule"/>
</dbReference>
<name>A0A4Z0YJR0_9FIRM</name>
<evidence type="ECO:0000313" key="6">
    <source>
        <dbReference type="EMBL" id="TGJ77886.1"/>
    </source>
</evidence>
<dbReference type="Pfam" id="PF02049">
    <property type="entry name" value="FliE"/>
    <property type="match status" value="1"/>
</dbReference>
<comment type="caution">
    <text evidence="6">The sequence shown here is derived from an EMBL/GenBank/DDBJ whole genome shotgun (WGS) entry which is preliminary data.</text>
</comment>
<sequence>MTITPIESVNSIAKLNDSDKVSSSQSSGLPFQSLFQDAIQNVKDTDSVLDQELVKLTTGQSDNLHDIIIASTKASLSVQMLVQLRNKALDAYNEVMRMGV</sequence>
<evidence type="ECO:0000256" key="2">
    <source>
        <dbReference type="ARBA" id="ARBA00009272"/>
    </source>
</evidence>
<dbReference type="Proteomes" id="UP000297714">
    <property type="component" value="Unassembled WGS sequence"/>
</dbReference>
<evidence type="ECO:0000256" key="3">
    <source>
        <dbReference type="ARBA" id="ARBA00023143"/>
    </source>
</evidence>
<protein>
    <recommendedName>
        <fullName evidence="4 5">Flagellar hook-basal body complex protein FliE</fullName>
    </recommendedName>
</protein>
<dbReference type="PRINTS" id="PR01006">
    <property type="entry name" value="FLGHOOKFLIE"/>
</dbReference>
<dbReference type="PANTHER" id="PTHR34653:SF1">
    <property type="entry name" value="FLAGELLAR HOOK-BASAL BODY COMPLEX PROTEIN FLIE"/>
    <property type="match status" value="1"/>
</dbReference>
<evidence type="ECO:0000256" key="4">
    <source>
        <dbReference type="HAMAP-Rule" id="MF_00724"/>
    </source>
</evidence>
<reference evidence="6 7" key="1">
    <citation type="submission" date="2019-04" db="EMBL/GenBank/DDBJ databases">
        <authorList>
            <person name="Poehlein A."/>
            <person name="Bengelsdorf F.R."/>
            <person name="Duerre P."/>
            <person name="Daniel R."/>
        </authorList>
    </citation>
    <scope>NUCLEOTIDE SEQUENCE [LARGE SCALE GENOMIC DNA]</scope>
    <source>
        <strain evidence="6 7">BS-1</strain>
    </source>
</reference>
<dbReference type="InterPro" id="IPR001624">
    <property type="entry name" value="FliE"/>
</dbReference>
<evidence type="ECO:0000256" key="5">
    <source>
        <dbReference type="NCBIfam" id="TIGR00205"/>
    </source>
</evidence>
<evidence type="ECO:0000313" key="7">
    <source>
        <dbReference type="Proteomes" id="UP000297714"/>
    </source>
</evidence>
<organism evidence="6 7">
    <name type="scientific">Caproiciproducens galactitolivorans</name>
    <dbReference type="NCBI Taxonomy" id="642589"/>
    <lineage>
        <taxon>Bacteria</taxon>
        <taxon>Bacillati</taxon>
        <taxon>Bacillota</taxon>
        <taxon>Clostridia</taxon>
        <taxon>Eubacteriales</taxon>
        <taxon>Acutalibacteraceae</taxon>
        <taxon>Caproiciproducens</taxon>
    </lineage>
</organism>
<dbReference type="GO" id="GO:0003774">
    <property type="term" value="F:cytoskeletal motor activity"/>
    <property type="evidence" value="ECO:0007669"/>
    <property type="project" value="InterPro"/>
</dbReference>
<keyword evidence="3 4" id="KW-0975">Bacterial flagellum</keyword>
<gene>
    <name evidence="4 6" type="primary">fliE</name>
    <name evidence="6" type="ORF">CAGA_02950</name>
</gene>
<comment type="subcellular location">
    <subcellularLocation>
        <location evidence="1 4">Bacterial flagellum basal body</location>
    </subcellularLocation>
</comment>
<proteinExistence type="inferred from homology"/>
<dbReference type="OrthoDB" id="9812413at2"/>